<dbReference type="PANTHER" id="PTHR18895">
    <property type="entry name" value="HEMK METHYLTRANSFERASE"/>
    <property type="match status" value="1"/>
</dbReference>
<dbReference type="InterPro" id="IPR029063">
    <property type="entry name" value="SAM-dependent_MTases_sf"/>
</dbReference>
<protein>
    <recommendedName>
        <fullName evidence="3">Methyltransferase small domain-containing protein</fullName>
    </recommendedName>
</protein>
<name>A0A2H0RIE9_9BACT</name>
<dbReference type="InterPro" id="IPR019410">
    <property type="entry name" value="Methyltransf_16"/>
</dbReference>
<dbReference type="AlphaFoldDB" id="A0A2H0RIE9"/>
<comment type="caution">
    <text evidence="1">The sequence shown here is derived from an EMBL/GenBank/DDBJ whole genome shotgun (WGS) entry which is preliminary data.</text>
</comment>
<accession>A0A2H0RIE9</accession>
<evidence type="ECO:0000313" key="2">
    <source>
        <dbReference type="Proteomes" id="UP000230431"/>
    </source>
</evidence>
<gene>
    <name evidence="1" type="ORF">COV08_01025</name>
</gene>
<evidence type="ECO:0008006" key="3">
    <source>
        <dbReference type="Google" id="ProtNLM"/>
    </source>
</evidence>
<dbReference type="EMBL" id="PCYK01000006">
    <property type="protein sequence ID" value="PIR46186.1"/>
    <property type="molecule type" value="Genomic_DNA"/>
</dbReference>
<sequence length="260" mass="29072">MKSEEPEDYRLGWRPFLGCQVDLSQRPLIPREETEFWVDQAIKELKPESTAGKQVLDLFAGSGCIGLAVLEHCPGVAVTFGEREEKFCGQIRKNLKLNPPARFDFPPDLRAASQGLAGGRTMASQGLAGERTMASQGLAGRIRVESSGKVVQTDIFSKIKGQFDFIFANPPYVATRRSRVQASVRDWEPAGALFAGPDGLAVIRPFLVEAKKRLHPGGRIYLEFGYGQKGALEELLRQNGYKGWSFRRDQFGRWRWVVIQ</sequence>
<organism evidence="1 2">
    <name type="scientific">Candidatus Vogelbacteria bacterium CG10_big_fil_rev_8_21_14_0_10_49_38</name>
    <dbReference type="NCBI Taxonomy" id="1975043"/>
    <lineage>
        <taxon>Bacteria</taxon>
        <taxon>Candidatus Vogeliibacteriota</taxon>
    </lineage>
</organism>
<dbReference type="Gene3D" id="3.40.50.150">
    <property type="entry name" value="Vaccinia Virus protein VP39"/>
    <property type="match status" value="1"/>
</dbReference>
<dbReference type="SUPFAM" id="SSF53335">
    <property type="entry name" value="S-adenosyl-L-methionine-dependent methyltransferases"/>
    <property type="match status" value="1"/>
</dbReference>
<dbReference type="Pfam" id="PF10294">
    <property type="entry name" value="Methyltransf_16"/>
    <property type="match status" value="1"/>
</dbReference>
<dbReference type="InterPro" id="IPR050320">
    <property type="entry name" value="N5-glutamine_MTase"/>
</dbReference>
<dbReference type="PROSITE" id="PS00092">
    <property type="entry name" value="N6_MTASE"/>
    <property type="match status" value="1"/>
</dbReference>
<evidence type="ECO:0000313" key="1">
    <source>
        <dbReference type="EMBL" id="PIR46186.1"/>
    </source>
</evidence>
<dbReference type="GO" id="GO:0008168">
    <property type="term" value="F:methyltransferase activity"/>
    <property type="evidence" value="ECO:0007669"/>
    <property type="project" value="InterPro"/>
</dbReference>
<dbReference type="InterPro" id="IPR002052">
    <property type="entry name" value="DNA_methylase_N6_adenine_CS"/>
</dbReference>
<dbReference type="GO" id="GO:0032259">
    <property type="term" value="P:methylation"/>
    <property type="evidence" value="ECO:0007669"/>
    <property type="project" value="InterPro"/>
</dbReference>
<dbReference type="Proteomes" id="UP000230431">
    <property type="component" value="Unassembled WGS sequence"/>
</dbReference>
<dbReference type="GO" id="GO:0003676">
    <property type="term" value="F:nucleic acid binding"/>
    <property type="evidence" value="ECO:0007669"/>
    <property type="project" value="InterPro"/>
</dbReference>
<dbReference type="PANTHER" id="PTHR18895:SF74">
    <property type="entry name" value="MTRF1L RELEASE FACTOR GLUTAMINE METHYLTRANSFERASE"/>
    <property type="match status" value="1"/>
</dbReference>
<reference evidence="1 2" key="1">
    <citation type="submission" date="2017-09" db="EMBL/GenBank/DDBJ databases">
        <title>Depth-based differentiation of microbial function through sediment-hosted aquifers and enrichment of novel symbionts in the deep terrestrial subsurface.</title>
        <authorList>
            <person name="Probst A.J."/>
            <person name="Ladd B."/>
            <person name="Jarett J.K."/>
            <person name="Geller-Mcgrath D.E."/>
            <person name="Sieber C.M."/>
            <person name="Emerson J.B."/>
            <person name="Anantharaman K."/>
            <person name="Thomas B.C."/>
            <person name="Malmstrom R."/>
            <person name="Stieglmeier M."/>
            <person name="Klingl A."/>
            <person name="Woyke T."/>
            <person name="Ryan C.M."/>
            <person name="Banfield J.F."/>
        </authorList>
    </citation>
    <scope>NUCLEOTIDE SEQUENCE [LARGE SCALE GENOMIC DNA]</scope>
    <source>
        <strain evidence="1">CG10_big_fil_rev_8_21_14_0_10_49_38</strain>
    </source>
</reference>
<proteinExistence type="predicted"/>